<comment type="caution">
    <text evidence="1">The sequence shown here is derived from an EMBL/GenBank/DDBJ whole genome shotgun (WGS) entry which is preliminary data.</text>
</comment>
<dbReference type="AlphaFoldDB" id="A0A7K3TI04"/>
<name>A0A7K3TI04_9BIFI</name>
<keyword evidence="2" id="KW-1185">Reference proteome</keyword>
<dbReference type="RefSeq" id="WP_152351020.1">
    <property type="nucleotide sequence ID" value="NZ_WBSN01000020.1"/>
</dbReference>
<dbReference type="InterPro" id="IPR014903">
    <property type="entry name" value="DUF1796"/>
</dbReference>
<accession>A0A7K3TI04</accession>
<evidence type="ECO:0000313" key="2">
    <source>
        <dbReference type="Proteomes" id="UP000469763"/>
    </source>
</evidence>
<dbReference type="Proteomes" id="UP000469763">
    <property type="component" value="Unassembled WGS sequence"/>
</dbReference>
<protein>
    <submittedName>
        <fullName evidence="1">Uncharacterized protein</fullName>
    </submittedName>
</protein>
<organism evidence="1 2">
    <name type="scientific">Bifidobacterium avesanii</name>
    <dbReference type="NCBI Taxonomy" id="1798157"/>
    <lineage>
        <taxon>Bacteria</taxon>
        <taxon>Bacillati</taxon>
        <taxon>Actinomycetota</taxon>
        <taxon>Actinomycetes</taxon>
        <taxon>Bifidobacteriales</taxon>
        <taxon>Bifidobacteriaceae</taxon>
        <taxon>Bifidobacterium</taxon>
    </lineage>
</organism>
<gene>
    <name evidence="1" type="ORF">GFD22_07060</name>
</gene>
<dbReference type="Pfam" id="PF08795">
    <property type="entry name" value="DUF1796"/>
    <property type="match status" value="1"/>
</dbReference>
<dbReference type="EMBL" id="WHZY01000009">
    <property type="protein sequence ID" value="NEG78727.1"/>
    <property type="molecule type" value="Genomic_DNA"/>
</dbReference>
<reference evidence="1 2" key="1">
    <citation type="submission" date="2019-10" db="EMBL/GenBank/DDBJ databases">
        <title>Bifidobacterium from non-human primates.</title>
        <authorList>
            <person name="Modesto M."/>
        </authorList>
    </citation>
    <scope>NUCLEOTIDE SEQUENCE [LARGE SCALE GENOMIC DNA]</scope>
    <source>
        <strain evidence="1 2">TREC</strain>
    </source>
</reference>
<evidence type="ECO:0000313" key="1">
    <source>
        <dbReference type="EMBL" id="NEG78727.1"/>
    </source>
</evidence>
<dbReference type="OrthoDB" id="4141822at2"/>
<sequence>MTQFAHCISLGYFCSTAMELERYGLRDCSSPFDWCISPWTGVEQCLANGFDKLLEPSLLYQSKNEPSHYKNIRYGIEFFHDFNSHRSLQEQLPDIRRKYQRRCDRFLSNICEPTLFIRYVASEPRMSIRSDGSSLTEMQYITCHSQEIINMIKSFNINNRLILISDTPAITPPQHTRLSRSAGSR</sequence>
<proteinExistence type="predicted"/>